<accession>X6ME74</accession>
<dbReference type="PROSITE" id="PS50076">
    <property type="entry name" value="DNAJ_2"/>
    <property type="match status" value="1"/>
</dbReference>
<dbReference type="GO" id="GO:0051082">
    <property type="term" value="F:unfolded protein binding"/>
    <property type="evidence" value="ECO:0007669"/>
    <property type="project" value="TreeGrafter"/>
</dbReference>
<feature type="region of interest" description="Disordered" evidence="2">
    <location>
        <begin position="94"/>
        <end position="118"/>
    </location>
</feature>
<organism evidence="4 5">
    <name type="scientific">Reticulomyxa filosa</name>
    <dbReference type="NCBI Taxonomy" id="46433"/>
    <lineage>
        <taxon>Eukaryota</taxon>
        <taxon>Sar</taxon>
        <taxon>Rhizaria</taxon>
        <taxon>Retaria</taxon>
        <taxon>Foraminifera</taxon>
        <taxon>Monothalamids</taxon>
        <taxon>Reticulomyxidae</taxon>
        <taxon>Reticulomyxa</taxon>
    </lineage>
</organism>
<feature type="region of interest" description="Disordered" evidence="2">
    <location>
        <begin position="175"/>
        <end position="239"/>
    </location>
</feature>
<dbReference type="CDD" id="cd06257">
    <property type="entry name" value="DnaJ"/>
    <property type="match status" value="1"/>
</dbReference>
<feature type="compositionally biased region" description="Polar residues" evidence="2">
    <location>
        <begin position="185"/>
        <end position="200"/>
    </location>
</feature>
<dbReference type="GO" id="GO:0042026">
    <property type="term" value="P:protein refolding"/>
    <property type="evidence" value="ECO:0007669"/>
    <property type="project" value="TreeGrafter"/>
</dbReference>
<protein>
    <submittedName>
        <fullName evidence="4">Heat shock protein Hsp40</fullName>
    </submittedName>
</protein>
<dbReference type="SMART" id="SM00271">
    <property type="entry name" value="DnaJ"/>
    <property type="match status" value="1"/>
</dbReference>
<feature type="domain" description="J" evidence="3">
    <location>
        <begin position="32"/>
        <end position="96"/>
    </location>
</feature>
<sequence>MLQAICGISRRYVRFPICLPKNSKSNFATQECHYTVLGISKASSDQQIRAAYIRLAKEWHPDINKNDQANKKFALINEAYRILSDETAKSVYDKEISNKSKKNPPSTPTCEKPPKRTSYTMSKRVHWWDFEFEGDSPNVSNKEHGGIMNEQQWNPEALWKAFVYELDNTYFDNKAKSKPKRKMNRQGSLSSRGPTINNGYTREIHTKQSTTAKRQSNQTKSSFLKNSIPKDAGHKERRQ</sequence>
<keyword evidence="5" id="KW-1185">Reference proteome</keyword>
<feature type="compositionally biased region" description="Polar residues" evidence="2">
    <location>
        <begin position="207"/>
        <end position="225"/>
    </location>
</feature>
<keyword evidence="4" id="KW-0346">Stress response</keyword>
<dbReference type="PANTHER" id="PTHR43096">
    <property type="entry name" value="DNAJ HOMOLOG 1, MITOCHONDRIAL-RELATED"/>
    <property type="match status" value="1"/>
</dbReference>
<name>X6ME74_RETFI</name>
<dbReference type="Proteomes" id="UP000023152">
    <property type="component" value="Unassembled WGS sequence"/>
</dbReference>
<dbReference type="PANTHER" id="PTHR43096:SF52">
    <property type="entry name" value="DNAJ HOMOLOG 1, MITOCHONDRIAL-RELATED"/>
    <property type="match status" value="1"/>
</dbReference>
<proteinExistence type="predicted"/>
<dbReference type="InterPro" id="IPR036869">
    <property type="entry name" value="J_dom_sf"/>
</dbReference>
<evidence type="ECO:0000256" key="1">
    <source>
        <dbReference type="ARBA" id="ARBA00023186"/>
    </source>
</evidence>
<dbReference type="Gene3D" id="1.10.287.110">
    <property type="entry name" value="DnaJ domain"/>
    <property type="match status" value="1"/>
</dbReference>
<comment type="caution">
    <text evidence="4">The sequence shown here is derived from an EMBL/GenBank/DDBJ whole genome shotgun (WGS) entry which is preliminary data.</text>
</comment>
<dbReference type="InterPro" id="IPR001623">
    <property type="entry name" value="DnaJ_domain"/>
</dbReference>
<dbReference type="PRINTS" id="PR00625">
    <property type="entry name" value="JDOMAIN"/>
</dbReference>
<reference evidence="4 5" key="1">
    <citation type="journal article" date="2013" name="Curr. Biol.">
        <title>The Genome of the Foraminiferan Reticulomyxa filosa.</title>
        <authorList>
            <person name="Glockner G."/>
            <person name="Hulsmann N."/>
            <person name="Schleicher M."/>
            <person name="Noegel A.A."/>
            <person name="Eichinger L."/>
            <person name="Gallinger C."/>
            <person name="Pawlowski J."/>
            <person name="Sierra R."/>
            <person name="Euteneuer U."/>
            <person name="Pillet L."/>
            <person name="Moustafa A."/>
            <person name="Platzer M."/>
            <person name="Groth M."/>
            <person name="Szafranski K."/>
            <person name="Schliwa M."/>
        </authorList>
    </citation>
    <scope>NUCLEOTIDE SEQUENCE [LARGE SCALE GENOMIC DNA]</scope>
</reference>
<evidence type="ECO:0000313" key="4">
    <source>
        <dbReference type="EMBL" id="ETO12308.1"/>
    </source>
</evidence>
<gene>
    <name evidence="4" type="ORF">RFI_25068</name>
</gene>
<dbReference type="SUPFAM" id="SSF46565">
    <property type="entry name" value="Chaperone J-domain"/>
    <property type="match status" value="1"/>
</dbReference>
<dbReference type="Pfam" id="PF00226">
    <property type="entry name" value="DnaJ"/>
    <property type="match status" value="1"/>
</dbReference>
<evidence type="ECO:0000259" key="3">
    <source>
        <dbReference type="PROSITE" id="PS50076"/>
    </source>
</evidence>
<dbReference type="AlphaFoldDB" id="X6ME74"/>
<dbReference type="EMBL" id="ASPP01021531">
    <property type="protein sequence ID" value="ETO12308.1"/>
    <property type="molecule type" value="Genomic_DNA"/>
</dbReference>
<keyword evidence="1" id="KW-0143">Chaperone</keyword>
<evidence type="ECO:0000313" key="5">
    <source>
        <dbReference type="Proteomes" id="UP000023152"/>
    </source>
</evidence>
<dbReference type="OrthoDB" id="376357at2759"/>
<dbReference type="GO" id="GO:0005737">
    <property type="term" value="C:cytoplasm"/>
    <property type="evidence" value="ECO:0007669"/>
    <property type="project" value="TreeGrafter"/>
</dbReference>
<evidence type="ECO:0000256" key="2">
    <source>
        <dbReference type="SAM" id="MobiDB-lite"/>
    </source>
</evidence>